<feature type="region of interest" description="Disordered" evidence="6">
    <location>
        <begin position="503"/>
        <end position="532"/>
    </location>
</feature>
<name>A0A5C3QFH8_9AGAR</name>
<dbReference type="Pfam" id="PF13874">
    <property type="entry name" value="Nup54"/>
    <property type="match status" value="1"/>
</dbReference>
<dbReference type="GO" id="GO:0017056">
    <property type="term" value="F:structural constituent of nuclear pore"/>
    <property type="evidence" value="ECO:0007669"/>
    <property type="project" value="TreeGrafter"/>
</dbReference>
<evidence type="ECO:0000256" key="4">
    <source>
        <dbReference type="ARBA" id="ARBA00023242"/>
    </source>
</evidence>
<sequence length="532" mass="56334">MSNAFGAFAQPAQQQNAGATTGSSIPNFFGAAGATKPATPSPFGQPAAATTGTGMFGQPAQQQQQPAAGGPFGQQTGSTMFGQPQQQQQQGATSSIFGQPQQQQQQQGAGGIFGNNNNTANSSTPSIFGQPAQNQQQKPAGSLFGQSTTNMFGTSNAQPQNNNSLFGQSTAQGTSNPFGQSTAPNLFGQSTTTNNNPLTASTLLPTRGPSTPGQADQFDVLKRRIEGVAQDWGAVPGGQGKFQHYFYNLVDPAQVSMYGRPQNATNEALWQKAVRENPDSKCLVPVLAVGFDDLKARVDAQRSQAEEHQKKIDDIRTRLTTLSRTHSLTNLPRLHRALQSQTQLTHRLMSFIQHLHLLIPALRSSAIRPEEEELRRVLEGVEDMLGVSTGFGNGNGRGGNGGAGRARGKMNELWAVFGAMGAARDRENGDGGEREGWAVVDEEGVERIARILAEQQAGLAHLTKILQVCLKELMVITGAPAEHYAGAQEEVYGQSTSHYGGASANEYGQSTSHYGPGASTLGGSTLRASSLR</sequence>
<feature type="compositionally biased region" description="Polar residues" evidence="6">
    <location>
        <begin position="131"/>
        <end position="213"/>
    </location>
</feature>
<reference evidence="8 9" key="1">
    <citation type="journal article" date="2019" name="Nat. Ecol. Evol.">
        <title>Megaphylogeny resolves global patterns of mushroom evolution.</title>
        <authorList>
            <person name="Varga T."/>
            <person name="Krizsan K."/>
            <person name="Foldi C."/>
            <person name="Dima B."/>
            <person name="Sanchez-Garcia M."/>
            <person name="Sanchez-Ramirez S."/>
            <person name="Szollosi G.J."/>
            <person name="Szarkandi J.G."/>
            <person name="Papp V."/>
            <person name="Albert L."/>
            <person name="Andreopoulos W."/>
            <person name="Angelini C."/>
            <person name="Antonin V."/>
            <person name="Barry K.W."/>
            <person name="Bougher N.L."/>
            <person name="Buchanan P."/>
            <person name="Buyck B."/>
            <person name="Bense V."/>
            <person name="Catcheside P."/>
            <person name="Chovatia M."/>
            <person name="Cooper J."/>
            <person name="Damon W."/>
            <person name="Desjardin D."/>
            <person name="Finy P."/>
            <person name="Geml J."/>
            <person name="Haridas S."/>
            <person name="Hughes K."/>
            <person name="Justo A."/>
            <person name="Karasinski D."/>
            <person name="Kautmanova I."/>
            <person name="Kiss B."/>
            <person name="Kocsube S."/>
            <person name="Kotiranta H."/>
            <person name="LaButti K.M."/>
            <person name="Lechner B.E."/>
            <person name="Liimatainen K."/>
            <person name="Lipzen A."/>
            <person name="Lukacs Z."/>
            <person name="Mihaltcheva S."/>
            <person name="Morgado L.N."/>
            <person name="Niskanen T."/>
            <person name="Noordeloos M.E."/>
            <person name="Ohm R.A."/>
            <person name="Ortiz-Santana B."/>
            <person name="Ovrebo C."/>
            <person name="Racz N."/>
            <person name="Riley R."/>
            <person name="Savchenko A."/>
            <person name="Shiryaev A."/>
            <person name="Soop K."/>
            <person name="Spirin V."/>
            <person name="Szebenyi C."/>
            <person name="Tomsovsky M."/>
            <person name="Tulloss R.E."/>
            <person name="Uehling J."/>
            <person name="Grigoriev I.V."/>
            <person name="Vagvolgyi C."/>
            <person name="Papp T."/>
            <person name="Martin F.M."/>
            <person name="Miettinen O."/>
            <person name="Hibbett D.S."/>
            <person name="Nagy L.G."/>
        </authorList>
    </citation>
    <scope>NUCLEOTIDE SEQUENCE [LARGE SCALE GENOMIC DNA]</scope>
    <source>
        <strain evidence="8 9">CBS 309.79</strain>
    </source>
</reference>
<dbReference type="EMBL" id="ML178834">
    <property type="protein sequence ID" value="TFK99240.1"/>
    <property type="molecule type" value="Genomic_DNA"/>
</dbReference>
<proteinExistence type="predicted"/>
<organism evidence="8 9">
    <name type="scientific">Pterulicium gracile</name>
    <dbReference type="NCBI Taxonomy" id="1884261"/>
    <lineage>
        <taxon>Eukaryota</taxon>
        <taxon>Fungi</taxon>
        <taxon>Dikarya</taxon>
        <taxon>Basidiomycota</taxon>
        <taxon>Agaricomycotina</taxon>
        <taxon>Agaricomycetes</taxon>
        <taxon>Agaricomycetidae</taxon>
        <taxon>Agaricales</taxon>
        <taxon>Pleurotineae</taxon>
        <taxon>Pterulaceae</taxon>
        <taxon>Pterulicium</taxon>
    </lineage>
</organism>
<evidence type="ECO:0000256" key="2">
    <source>
        <dbReference type="ARBA" id="ARBA00022448"/>
    </source>
</evidence>
<evidence type="ECO:0000256" key="6">
    <source>
        <dbReference type="SAM" id="MobiDB-lite"/>
    </source>
</evidence>
<comment type="subcellular location">
    <subcellularLocation>
        <location evidence="1">Nucleus</location>
        <location evidence="1">Nuclear pore complex</location>
    </subcellularLocation>
</comment>
<dbReference type="STRING" id="1884261.A0A5C3QFH8"/>
<keyword evidence="3" id="KW-0811">Translocation</keyword>
<gene>
    <name evidence="8" type="ORF">BDV98DRAFT_606120</name>
</gene>
<feature type="domain" description="Nucleoporin Nup54 alpha-helical" evidence="7">
    <location>
        <begin position="263"/>
        <end position="415"/>
    </location>
</feature>
<evidence type="ECO:0000313" key="8">
    <source>
        <dbReference type="EMBL" id="TFK99240.1"/>
    </source>
</evidence>
<feature type="region of interest" description="Disordered" evidence="6">
    <location>
        <begin position="1"/>
        <end position="213"/>
    </location>
</feature>
<feature type="coiled-coil region" evidence="5">
    <location>
        <begin position="291"/>
        <end position="325"/>
    </location>
</feature>
<dbReference type="InterPro" id="IPR024864">
    <property type="entry name" value="Nup54/Nup57/Nup44"/>
</dbReference>
<keyword evidence="2" id="KW-0813">Transport</keyword>
<dbReference type="AlphaFoldDB" id="A0A5C3QFH8"/>
<keyword evidence="5" id="KW-0175">Coiled coil</keyword>
<evidence type="ECO:0000259" key="7">
    <source>
        <dbReference type="Pfam" id="PF13874"/>
    </source>
</evidence>
<dbReference type="GO" id="GO:0036228">
    <property type="term" value="P:protein localization to nuclear inner membrane"/>
    <property type="evidence" value="ECO:0007669"/>
    <property type="project" value="TreeGrafter"/>
</dbReference>
<feature type="compositionally biased region" description="Low complexity" evidence="6">
    <location>
        <begin position="56"/>
        <end position="75"/>
    </location>
</feature>
<dbReference type="PANTHER" id="PTHR13000:SF0">
    <property type="entry name" value="NUCLEOPORIN P54"/>
    <property type="match status" value="1"/>
</dbReference>
<dbReference type="Proteomes" id="UP000305067">
    <property type="component" value="Unassembled WGS sequence"/>
</dbReference>
<keyword evidence="3" id="KW-0906">Nuclear pore complex</keyword>
<dbReference type="PANTHER" id="PTHR13000">
    <property type="entry name" value="NUCLEOPORIN P54"/>
    <property type="match status" value="1"/>
</dbReference>
<keyword evidence="4" id="KW-0539">Nucleus</keyword>
<dbReference type="InterPro" id="IPR025574">
    <property type="entry name" value="Nucleoporin_FG_rpt"/>
</dbReference>
<evidence type="ECO:0000313" key="9">
    <source>
        <dbReference type="Proteomes" id="UP000305067"/>
    </source>
</evidence>
<dbReference type="GO" id="GO:0006607">
    <property type="term" value="P:NLS-bearing protein import into nucleus"/>
    <property type="evidence" value="ECO:0007669"/>
    <property type="project" value="TreeGrafter"/>
</dbReference>
<feature type="compositionally biased region" description="Low complexity" evidence="6">
    <location>
        <begin position="83"/>
        <end position="107"/>
    </location>
</feature>
<dbReference type="OrthoDB" id="6162375at2759"/>
<keyword evidence="9" id="KW-1185">Reference proteome</keyword>
<evidence type="ECO:0000256" key="1">
    <source>
        <dbReference type="ARBA" id="ARBA00004567"/>
    </source>
</evidence>
<protein>
    <submittedName>
        <fullName evidence="8">Nucleoporin complex subunit 54-domain-containing protein</fullName>
    </submittedName>
</protein>
<accession>A0A5C3QFH8</accession>
<evidence type="ECO:0000256" key="5">
    <source>
        <dbReference type="SAM" id="Coils"/>
    </source>
</evidence>
<feature type="compositionally biased region" description="Low complexity" evidence="6">
    <location>
        <begin position="1"/>
        <end position="19"/>
    </location>
</feature>
<dbReference type="Pfam" id="PF13634">
    <property type="entry name" value="Nucleoporin_FG"/>
    <property type="match status" value="2"/>
</dbReference>
<dbReference type="GO" id="GO:0044613">
    <property type="term" value="C:nuclear pore central transport channel"/>
    <property type="evidence" value="ECO:0007669"/>
    <property type="project" value="TreeGrafter"/>
</dbReference>
<keyword evidence="3" id="KW-0653">Protein transport</keyword>
<feature type="compositionally biased region" description="Polar residues" evidence="6">
    <location>
        <begin position="521"/>
        <end position="532"/>
    </location>
</feature>
<keyword evidence="3" id="KW-0509">mRNA transport</keyword>
<feature type="compositionally biased region" description="Low complexity" evidence="6">
    <location>
        <begin position="114"/>
        <end position="126"/>
    </location>
</feature>
<dbReference type="InterPro" id="IPR025712">
    <property type="entry name" value="Nup54_alpha-helical_dom"/>
</dbReference>
<dbReference type="GO" id="GO:0006999">
    <property type="term" value="P:nuclear pore organization"/>
    <property type="evidence" value="ECO:0007669"/>
    <property type="project" value="TreeGrafter"/>
</dbReference>
<evidence type="ECO:0000256" key="3">
    <source>
        <dbReference type="ARBA" id="ARBA00023132"/>
    </source>
</evidence>